<dbReference type="AlphaFoldDB" id="A0A074ZEX6"/>
<gene>
    <name evidence="1" type="ORF">T265_09969</name>
</gene>
<dbReference type="RefSeq" id="XP_009174471.1">
    <property type="nucleotide sequence ID" value="XM_009176207.1"/>
</dbReference>
<dbReference type="GeneID" id="20324137"/>
<sequence length="113" mass="12531">MIPLATGLQYISTGILYKDTSPPRKEQDLPESLSLTLGRPHASSRLKATSFELTNASSHLFVHAALFSASASHFMRPMPFTLTICKEYVCAEALILRPYTQCIKRSNSHYLSG</sequence>
<organism evidence="1 2">
    <name type="scientific">Opisthorchis viverrini</name>
    <name type="common">Southeast Asian liver fluke</name>
    <dbReference type="NCBI Taxonomy" id="6198"/>
    <lineage>
        <taxon>Eukaryota</taxon>
        <taxon>Metazoa</taxon>
        <taxon>Spiralia</taxon>
        <taxon>Lophotrochozoa</taxon>
        <taxon>Platyhelminthes</taxon>
        <taxon>Trematoda</taxon>
        <taxon>Digenea</taxon>
        <taxon>Opisthorchiida</taxon>
        <taxon>Opisthorchiata</taxon>
        <taxon>Opisthorchiidae</taxon>
        <taxon>Opisthorchis</taxon>
    </lineage>
</organism>
<dbReference type="CTD" id="20324137"/>
<name>A0A074ZEX6_OPIVI</name>
<evidence type="ECO:0000313" key="2">
    <source>
        <dbReference type="Proteomes" id="UP000054324"/>
    </source>
</evidence>
<proteinExistence type="predicted"/>
<dbReference type="Proteomes" id="UP000054324">
    <property type="component" value="Unassembled WGS sequence"/>
</dbReference>
<dbReference type="KEGG" id="ovi:T265_09969"/>
<accession>A0A074ZEX6</accession>
<protein>
    <submittedName>
        <fullName evidence="1">Uncharacterized protein</fullName>
    </submittedName>
</protein>
<keyword evidence="2" id="KW-1185">Reference proteome</keyword>
<evidence type="ECO:0000313" key="1">
    <source>
        <dbReference type="EMBL" id="KER21785.1"/>
    </source>
</evidence>
<dbReference type="EMBL" id="KL596941">
    <property type="protein sequence ID" value="KER21785.1"/>
    <property type="molecule type" value="Genomic_DNA"/>
</dbReference>
<reference evidence="1 2" key="1">
    <citation type="submission" date="2013-11" db="EMBL/GenBank/DDBJ databases">
        <title>Opisthorchis viverrini - life in the bile duct.</title>
        <authorList>
            <person name="Young N.D."/>
            <person name="Nagarajan N."/>
            <person name="Lin S.J."/>
            <person name="Korhonen P.K."/>
            <person name="Jex A.R."/>
            <person name="Hall R.S."/>
            <person name="Safavi-Hemami H."/>
            <person name="Kaewkong W."/>
            <person name="Bertrand D."/>
            <person name="Gao S."/>
            <person name="Seet Q."/>
            <person name="Wongkham S."/>
            <person name="Teh B.T."/>
            <person name="Wongkham C."/>
            <person name="Intapan P.M."/>
            <person name="Maleewong W."/>
            <person name="Yang X."/>
            <person name="Hu M."/>
            <person name="Wang Z."/>
            <person name="Hofmann A."/>
            <person name="Sternberg P.W."/>
            <person name="Tan P."/>
            <person name="Wang J."/>
            <person name="Gasser R.B."/>
        </authorList>
    </citation>
    <scope>NUCLEOTIDE SEQUENCE [LARGE SCALE GENOMIC DNA]</scope>
</reference>